<evidence type="ECO:0000256" key="1">
    <source>
        <dbReference type="SAM" id="SignalP"/>
    </source>
</evidence>
<evidence type="ECO:0008006" key="4">
    <source>
        <dbReference type="Google" id="ProtNLM"/>
    </source>
</evidence>
<keyword evidence="1" id="KW-0732">Signal</keyword>
<accession>A0A1J6J520</accession>
<evidence type="ECO:0000313" key="2">
    <source>
        <dbReference type="EMBL" id="OIT02361.1"/>
    </source>
</evidence>
<proteinExistence type="predicted"/>
<reference evidence="2" key="1">
    <citation type="submission" date="2016-11" db="EMBL/GenBank/DDBJ databases">
        <title>The genome of Nicotiana attenuata.</title>
        <authorList>
            <person name="Xu S."/>
            <person name="Brockmoeller T."/>
            <person name="Gaquerel E."/>
            <person name="Navarro A."/>
            <person name="Kuhl H."/>
            <person name="Gase K."/>
            <person name="Ling Z."/>
            <person name="Zhou W."/>
            <person name="Kreitzer C."/>
            <person name="Stanke M."/>
            <person name="Tang H."/>
            <person name="Lyons E."/>
            <person name="Pandey P."/>
            <person name="Pandey S.P."/>
            <person name="Timmermann B."/>
            <person name="Baldwin I.T."/>
        </authorList>
    </citation>
    <scope>NUCLEOTIDE SEQUENCE [LARGE SCALE GENOMIC DNA]</scope>
    <source>
        <strain evidence="2">UT</strain>
    </source>
</reference>
<dbReference type="EMBL" id="MJEQ01037188">
    <property type="protein sequence ID" value="OIT02361.1"/>
    <property type="molecule type" value="Genomic_DNA"/>
</dbReference>
<evidence type="ECO:0000313" key="3">
    <source>
        <dbReference type="Proteomes" id="UP000187609"/>
    </source>
</evidence>
<keyword evidence="3" id="KW-1185">Reference proteome</keyword>
<feature type="signal peptide" evidence="1">
    <location>
        <begin position="1"/>
        <end position="28"/>
    </location>
</feature>
<sequence length="80" mass="8635">MAMRKASITLFSMVCLMLITIGLQSVEGSVLFGEPCTTFRDCFNSCGHGAIPFCQNGHCSCDKQEEAMSISPTGAIRKLL</sequence>
<feature type="chain" id="PRO_5012792025" description="Defensin-like protein" evidence="1">
    <location>
        <begin position="29"/>
        <end position="80"/>
    </location>
</feature>
<name>A0A1J6J520_NICAT</name>
<dbReference type="SMR" id="A0A1J6J520"/>
<dbReference type="Gramene" id="OIT02361">
    <property type="protein sequence ID" value="OIT02361"/>
    <property type="gene ID" value="A4A49_29516"/>
</dbReference>
<gene>
    <name evidence="2" type="ORF">A4A49_29516</name>
</gene>
<dbReference type="OMA" id="CLMLITI"/>
<organism evidence="2 3">
    <name type="scientific">Nicotiana attenuata</name>
    <name type="common">Coyote tobacco</name>
    <dbReference type="NCBI Taxonomy" id="49451"/>
    <lineage>
        <taxon>Eukaryota</taxon>
        <taxon>Viridiplantae</taxon>
        <taxon>Streptophyta</taxon>
        <taxon>Embryophyta</taxon>
        <taxon>Tracheophyta</taxon>
        <taxon>Spermatophyta</taxon>
        <taxon>Magnoliopsida</taxon>
        <taxon>eudicotyledons</taxon>
        <taxon>Gunneridae</taxon>
        <taxon>Pentapetalae</taxon>
        <taxon>asterids</taxon>
        <taxon>lamiids</taxon>
        <taxon>Solanales</taxon>
        <taxon>Solanaceae</taxon>
        <taxon>Nicotianoideae</taxon>
        <taxon>Nicotianeae</taxon>
        <taxon>Nicotiana</taxon>
    </lineage>
</organism>
<dbReference type="AlphaFoldDB" id="A0A1J6J520"/>
<dbReference type="Proteomes" id="UP000187609">
    <property type="component" value="Unassembled WGS sequence"/>
</dbReference>
<comment type="caution">
    <text evidence="2">The sequence shown here is derived from an EMBL/GenBank/DDBJ whole genome shotgun (WGS) entry which is preliminary data.</text>
</comment>
<protein>
    <recommendedName>
        <fullName evidence="4">Defensin-like protein</fullName>
    </recommendedName>
</protein>